<dbReference type="PROSITE" id="PS00041">
    <property type="entry name" value="HTH_ARAC_FAMILY_1"/>
    <property type="match status" value="1"/>
</dbReference>
<reference evidence="7" key="1">
    <citation type="submission" date="2023-07" db="EMBL/GenBank/DDBJ databases">
        <title>30 novel species of actinomycetes from the DSMZ collection.</title>
        <authorList>
            <person name="Nouioui I."/>
        </authorList>
    </citation>
    <scope>NUCLEOTIDE SEQUENCE [LARGE SCALE GENOMIC DNA]</scope>
    <source>
        <strain evidence="7">DSM 41699</strain>
    </source>
</reference>
<dbReference type="InterPro" id="IPR018060">
    <property type="entry name" value="HTH_AraC"/>
</dbReference>
<gene>
    <name evidence="6" type="ORF">RM764_18200</name>
</gene>
<keyword evidence="2" id="KW-0238">DNA-binding</keyword>
<evidence type="ECO:0000256" key="1">
    <source>
        <dbReference type="ARBA" id="ARBA00023015"/>
    </source>
</evidence>
<dbReference type="PANTHER" id="PTHR46796">
    <property type="entry name" value="HTH-TYPE TRANSCRIPTIONAL ACTIVATOR RHAS-RELATED"/>
    <property type="match status" value="1"/>
</dbReference>
<evidence type="ECO:0000259" key="5">
    <source>
        <dbReference type="PROSITE" id="PS01124"/>
    </source>
</evidence>
<feature type="domain" description="HTH araC/xylS-type" evidence="5">
    <location>
        <begin position="215"/>
        <end position="316"/>
    </location>
</feature>
<evidence type="ECO:0000256" key="2">
    <source>
        <dbReference type="ARBA" id="ARBA00023125"/>
    </source>
</evidence>
<sequence length="346" mass="38088">MLLLDLGTVAPRERVEAFRHALTDSMVPNEIVHEEPPTGIHARMELWQVGDLNLFATRNSGFEVRRNERHVRHHRSRPVVSVSLQPAGLHRAEVAGRRSLLGPDDICVFHELSPRTYGWSGDAASQSVMFDMNRLDVPVDLVVRASLQLRASPMYGLVLQHLRGLWRDPGALEADPGAPALASATTDLVRALLLSAAHVEETDTVRSAMDDTLLTRITGYARRHLADRDLTPGRIAAEHAISVRRLYLLLSEAGISLEQWLIAERLTKAQQMLASPRYDRLTVAAVSARCGFSSPSHFSRRFQAAFGQSPSDWRRYRDSGPLGDDSGLGGGATDGPVFRAGRSDGV</sequence>
<evidence type="ECO:0000313" key="7">
    <source>
        <dbReference type="Proteomes" id="UP001183809"/>
    </source>
</evidence>
<dbReference type="SUPFAM" id="SSF46689">
    <property type="entry name" value="Homeodomain-like"/>
    <property type="match status" value="1"/>
</dbReference>
<keyword evidence="3" id="KW-0804">Transcription</keyword>
<organism evidence="6 7">
    <name type="scientific">Streptomyces gibsoniae</name>
    <dbReference type="NCBI Taxonomy" id="3075529"/>
    <lineage>
        <taxon>Bacteria</taxon>
        <taxon>Bacillati</taxon>
        <taxon>Actinomycetota</taxon>
        <taxon>Actinomycetes</taxon>
        <taxon>Kitasatosporales</taxon>
        <taxon>Streptomycetaceae</taxon>
        <taxon>Streptomyces</taxon>
    </lineage>
</organism>
<evidence type="ECO:0000313" key="6">
    <source>
        <dbReference type="EMBL" id="MDT0464916.1"/>
    </source>
</evidence>
<name>A0ABU2TVC3_9ACTN</name>
<dbReference type="SMART" id="SM00342">
    <property type="entry name" value="HTH_ARAC"/>
    <property type="match status" value="1"/>
</dbReference>
<dbReference type="PROSITE" id="PS01124">
    <property type="entry name" value="HTH_ARAC_FAMILY_2"/>
    <property type="match status" value="1"/>
</dbReference>
<dbReference type="InterPro" id="IPR009057">
    <property type="entry name" value="Homeodomain-like_sf"/>
</dbReference>
<protein>
    <submittedName>
        <fullName evidence="6">AraC family transcriptional regulator</fullName>
    </submittedName>
</protein>
<dbReference type="InterPro" id="IPR020449">
    <property type="entry name" value="Tscrpt_reg_AraC-type_HTH"/>
</dbReference>
<dbReference type="InterPro" id="IPR035418">
    <property type="entry name" value="AraC-bd_2"/>
</dbReference>
<evidence type="ECO:0000256" key="3">
    <source>
        <dbReference type="ARBA" id="ARBA00023163"/>
    </source>
</evidence>
<dbReference type="Pfam" id="PF14525">
    <property type="entry name" value="AraC_binding_2"/>
    <property type="match status" value="1"/>
</dbReference>
<dbReference type="Gene3D" id="1.10.10.60">
    <property type="entry name" value="Homeodomain-like"/>
    <property type="match status" value="1"/>
</dbReference>
<dbReference type="RefSeq" id="WP_311696376.1">
    <property type="nucleotide sequence ID" value="NZ_JAVREY010000019.1"/>
</dbReference>
<evidence type="ECO:0000256" key="4">
    <source>
        <dbReference type="SAM" id="MobiDB-lite"/>
    </source>
</evidence>
<feature type="region of interest" description="Disordered" evidence="4">
    <location>
        <begin position="311"/>
        <end position="346"/>
    </location>
</feature>
<dbReference type="PANTHER" id="PTHR46796:SF6">
    <property type="entry name" value="ARAC SUBFAMILY"/>
    <property type="match status" value="1"/>
</dbReference>
<dbReference type="Pfam" id="PF12833">
    <property type="entry name" value="HTH_18"/>
    <property type="match status" value="1"/>
</dbReference>
<proteinExistence type="predicted"/>
<keyword evidence="7" id="KW-1185">Reference proteome</keyword>
<dbReference type="Proteomes" id="UP001183809">
    <property type="component" value="Unassembled WGS sequence"/>
</dbReference>
<comment type="caution">
    <text evidence="6">The sequence shown here is derived from an EMBL/GenBank/DDBJ whole genome shotgun (WGS) entry which is preliminary data.</text>
</comment>
<dbReference type="EMBL" id="JAVREY010000019">
    <property type="protein sequence ID" value="MDT0464916.1"/>
    <property type="molecule type" value="Genomic_DNA"/>
</dbReference>
<keyword evidence="1" id="KW-0805">Transcription regulation</keyword>
<accession>A0ABU2TVC3</accession>
<dbReference type="PRINTS" id="PR00032">
    <property type="entry name" value="HTHARAC"/>
</dbReference>
<dbReference type="InterPro" id="IPR050204">
    <property type="entry name" value="AraC_XylS_family_regulators"/>
</dbReference>
<dbReference type="InterPro" id="IPR018062">
    <property type="entry name" value="HTH_AraC-typ_CS"/>
</dbReference>